<reference evidence="1 2" key="1">
    <citation type="submission" date="2018-06" db="EMBL/GenBank/DDBJ databases">
        <authorList>
            <consortium name="Pathogen Informatics"/>
            <person name="Doyle S."/>
        </authorList>
    </citation>
    <scope>NUCLEOTIDE SEQUENCE [LARGE SCALE GENOMIC DNA]</scope>
    <source>
        <strain evidence="1 2">NCTC11155</strain>
    </source>
</reference>
<dbReference type="EMBL" id="UFSX01000001">
    <property type="protein sequence ID" value="SUV29302.1"/>
    <property type="molecule type" value="Genomic_DNA"/>
</dbReference>
<evidence type="ECO:0000313" key="2">
    <source>
        <dbReference type="Proteomes" id="UP000254424"/>
    </source>
</evidence>
<organism evidence="1 2">
    <name type="scientific">Bacteroides eggerthii</name>
    <dbReference type="NCBI Taxonomy" id="28111"/>
    <lineage>
        <taxon>Bacteria</taxon>
        <taxon>Pseudomonadati</taxon>
        <taxon>Bacteroidota</taxon>
        <taxon>Bacteroidia</taxon>
        <taxon>Bacteroidales</taxon>
        <taxon>Bacteroidaceae</taxon>
        <taxon>Bacteroides</taxon>
    </lineage>
</organism>
<accession>A0A380YS72</accession>
<dbReference type="AlphaFoldDB" id="A0A380YS72"/>
<protein>
    <submittedName>
        <fullName evidence="1">Uncharacterized protein</fullName>
    </submittedName>
</protein>
<evidence type="ECO:0000313" key="1">
    <source>
        <dbReference type="EMBL" id="SUV29302.1"/>
    </source>
</evidence>
<name>A0A380YS72_9BACE</name>
<gene>
    <name evidence="1" type="ORF">NCTC11155_01278</name>
</gene>
<sequence length="41" mass="4625">MAKRGAPLDDSGALFCVFSRKNKEKSLKTGKRMFAYTEKTI</sequence>
<dbReference type="Proteomes" id="UP000254424">
    <property type="component" value="Unassembled WGS sequence"/>
</dbReference>
<proteinExistence type="predicted"/>
<dbReference type="STRING" id="483216.BACEGG_02560"/>